<dbReference type="Pfam" id="PF00789">
    <property type="entry name" value="UBX"/>
    <property type="match status" value="1"/>
</dbReference>
<feature type="compositionally biased region" description="Polar residues" evidence="1">
    <location>
        <begin position="137"/>
        <end position="156"/>
    </location>
</feature>
<dbReference type="InterPro" id="IPR001012">
    <property type="entry name" value="UBX_dom"/>
</dbReference>
<comment type="caution">
    <text evidence="3">The sequence shown here is derived from an EMBL/GenBank/DDBJ whole genome shotgun (WGS) entry which is preliminary data.</text>
</comment>
<proteinExistence type="predicted"/>
<dbReference type="GO" id="GO:0005783">
    <property type="term" value="C:endoplasmic reticulum"/>
    <property type="evidence" value="ECO:0007669"/>
    <property type="project" value="TreeGrafter"/>
</dbReference>
<name>A0A9W4CUD9_BLUGR</name>
<feature type="region of interest" description="Disordered" evidence="1">
    <location>
        <begin position="391"/>
        <end position="454"/>
    </location>
</feature>
<evidence type="ECO:0000313" key="3">
    <source>
        <dbReference type="EMBL" id="CAD6498760.1"/>
    </source>
</evidence>
<feature type="compositionally biased region" description="Basic and acidic residues" evidence="1">
    <location>
        <begin position="420"/>
        <end position="429"/>
    </location>
</feature>
<feature type="compositionally biased region" description="Basic and acidic residues" evidence="1">
    <location>
        <begin position="217"/>
        <end position="239"/>
    </location>
</feature>
<feature type="compositionally biased region" description="Low complexity" evidence="1">
    <location>
        <begin position="120"/>
        <end position="136"/>
    </location>
</feature>
<organism evidence="3 4">
    <name type="scientific">Blumeria graminis f. sp. triticale</name>
    <dbReference type="NCBI Taxonomy" id="1689686"/>
    <lineage>
        <taxon>Eukaryota</taxon>
        <taxon>Fungi</taxon>
        <taxon>Dikarya</taxon>
        <taxon>Ascomycota</taxon>
        <taxon>Pezizomycotina</taxon>
        <taxon>Leotiomycetes</taxon>
        <taxon>Erysiphales</taxon>
        <taxon>Erysiphaceae</taxon>
        <taxon>Blumeria</taxon>
    </lineage>
</organism>
<dbReference type="SMART" id="SM00166">
    <property type="entry name" value="UBX"/>
    <property type="match status" value="1"/>
</dbReference>
<dbReference type="EMBL" id="CAJHIT010000001">
    <property type="protein sequence ID" value="CAD6498760.1"/>
    <property type="molecule type" value="Genomic_DNA"/>
</dbReference>
<dbReference type="PANTHER" id="PTHR46424:SF1">
    <property type="entry name" value="UBX DOMAIN-CONTAINING PROTEIN 4"/>
    <property type="match status" value="1"/>
</dbReference>
<feature type="domain" description="UBX" evidence="2">
    <location>
        <begin position="252"/>
        <end position="335"/>
    </location>
</feature>
<feature type="compositionally biased region" description="Basic and acidic residues" evidence="1">
    <location>
        <begin position="444"/>
        <end position="454"/>
    </location>
</feature>
<feature type="compositionally biased region" description="Basic and acidic residues" evidence="1">
    <location>
        <begin position="157"/>
        <end position="167"/>
    </location>
</feature>
<dbReference type="GO" id="GO:0036503">
    <property type="term" value="P:ERAD pathway"/>
    <property type="evidence" value="ECO:0007669"/>
    <property type="project" value="TreeGrafter"/>
</dbReference>
<dbReference type="Proteomes" id="UP000683417">
    <property type="component" value="Unassembled WGS sequence"/>
</dbReference>
<dbReference type="AlphaFoldDB" id="A0A9W4CUD9"/>
<protein>
    <submittedName>
        <fullName evidence="3">BgTH12-04421</fullName>
    </submittedName>
</protein>
<reference evidence="3" key="1">
    <citation type="submission" date="2020-10" db="EMBL/GenBank/DDBJ databases">
        <authorList>
            <person name="Muller C M."/>
        </authorList>
    </citation>
    <scope>NUCLEOTIDE SEQUENCE</scope>
    <source>
        <strain evidence="3">THUN-12</strain>
    </source>
</reference>
<sequence>MNYRIDLQDAISEAVRESKLVACFVTDNGEESQLWENEFLQDQELKEMLSNQSILLRLEAGSTEADYLAAIVPLPKTPTFVVIKNGQLMEYLTTGVKKEDFVRRLLPILQAENLRPLSITSSTPISTSVSTQVTSPARPTSQGTQVLNSPETSFQSRLDERTDKDRTIAAGPNSSLSPSQPASADQTYAVMQKKRQKEARDERARILKRVEEDKITRRHEAARRKAERDRSTTNSRVHDPSLTTINTENPPLHHDTCALLIRLFDGSTLRTKFSCTATLSNEVRKYISQHQPSLADQPYDFKHVLSPLPNRKIEAAEESRTLRELGCVPSATLILAPVKSYAEAYANNSATITSSGLIEGVVGNGWRVVSGGLGMVTGVLGAFMGAGGVHDRAESAQHTSVSKKPTSSVSTPRQTSRNLRTLDDSRSTDDQQFYNGNSVSFQPRPKDNNGEEKK</sequence>
<dbReference type="PROSITE" id="PS50033">
    <property type="entry name" value="UBX"/>
    <property type="match status" value="1"/>
</dbReference>
<gene>
    <name evidence="3" type="ORF">BGTH12_LOCUS118</name>
</gene>
<feature type="compositionally biased region" description="Polar residues" evidence="1">
    <location>
        <begin position="172"/>
        <end position="186"/>
    </location>
</feature>
<dbReference type="PANTHER" id="PTHR46424">
    <property type="entry name" value="UBX DOMAIN-CONTAINING PROTEIN 4"/>
    <property type="match status" value="1"/>
</dbReference>
<feature type="compositionally biased region" description="Low complexity" evidence="1">
    <location>
        <begin position="399"/>
        <end position="412"/>
    </location>
</feature>
<feature type="region of interest" description="Disordered" evidence="1">
    <location>
        <begin position="120"/>
        <end position="204"/>
    </location>
</feature>
<dbReference type="Pfam" id="PF23187">
    <property type="entry name" value="UBX7_N"/>
    <property type="match status" value="1"/>
</dbReference>
<evidence type="ECO:0000313" key="4">
    <source>
        <dbReference type="Proteomes" id="UP000683417"/>
    </source>
</evidence>
<evidence type="ECO:0000259" key="2">
    <source>
        <dbReference type="PROSITE" id="PS50033"/>
    </source>
</evidence>
<feature type="region of interest" description="Disordered" evidence="1">
    <location>
        <begin position="217"/>
        <end position="248"/>
    </location>
</feature>
<accession>A0A9W4CUD9</accession>
<evidence type="ECO:0000256" key="1">
    <source>
        <dbReference type="SAM" id="MobiDB-lite"/>
    </source>
</evidence>
<feature type="compositionally biased region" description="Polar residues" evidence="1">
    <location>
        <begin position="430"/>
        <end position="441"/>
    </location>
</feature>